<evidence type="ECO:0000313" key="1">
    <source>
        <dbReference type="EMBL" id="MBW71052.1"/>
    </source>
</evidence>
<proteinExistence type="predicted"/>
<protein>
    <submittedName>
        <fullName evidence="1">Putative secreted protein</fullName>
    </submittedName>
</protein>
<reference evidence="1" key="1">
    <citation type="submission" date="2018-01" db="EMBL/GenBank/DDBJ databases">
        <title>An insight into the sialome of Amazonian anophelines.</title>
        <authorList>
            <person name="Ribeiro J.M."/>
            <person name="Scarpassa V."/>
            <person name="Calvo E."/>
        </authorList>
    </citation>
    <scope>NUCLEOTIDE SEQUENCE</scope>
</reference>
<name>A0A2M4D0E7_ANODA</name>
<sequence length="74" mass="8279">MHFSPFRLAFDTLPILVSLSLSLPVLRSLSLFLFPSLSSSLSLSFSESWRIEVCGECKKHESLALPGYIIFTKS</sequence>
<accession>A0A2M4D0E7</accession>
<organism evidence="1">
    <name type="scientific">Anopheles darlingi</name>
    <name type="common">Mosquito</name>
    <dbReference type="NCBI Taxonomy" id="43151"/>
    <lineage>
        <taxon>Eukaryota</taxon>
        <taxon>Metazoa</taxon>
        <taxon>Ecdysozoa</taxon>
        <taxon>Arthropoda</taxon>
        <taxon>Hexapoda</taxon>
        <taxon>Insecta</taxon>
        <taxon>Pterygota</taxon>
        <taxon>Neoptera</taxon>
        <taxon>Endopterygota</taxon>
        <taxon>Diptera</taxon>
        <taxon>Nematocera</taxon>
        <taxon>Culicoidea</taxon>
        <taxon>Culicidae</taxon>
        <taxon>Anophelinae</taxon>
        <taxon>Anopheles</taxon>
    </lineage>
</organism>
<dbReference type="AlphaFoldDB" id="A0A2M4D0E7"/>
<dbReference type="EMBL" id="GGFL01006874">
    <property type="protein sequence ID" value="MBW71052.1"/>
    <property type="molecule type" value="Transcribed_RNA"/>
</dbReference>